<organism evidence="1">
    <name type="scientific">Marivirga arenosa</name>
    <dbReference type="NCBI Taxonomy" id="3059076"/>
    <lineage>
        <taxon>Bacteria</taxon>
        <taxon>Pseudomonadati</taxon>
        <taxon>Bacteroidota</taxon>
        <taxon>Cytophagia</taxon>
        <taxon>Cytophagales</taxon>
        <taxon>Marivirgaceae</taxon>
        <taxon>Marivirga</taxon>
    </lineage>
</organism>
<sequence>MTFSSCQEEFVQVDNPSEEEQIKVESESFDLLLAMSELDGSKDDFLDDNGCFAIDFPYSITIGDSIIQVNDADYLYDLEEFLDDNEYDEDSFAIVFPIMLTSYDYNSLQINNYIELDELEDDCNEEYISCIDIEYPISFSVYNEEAQNARTVSIENDQYLYVFLSNIKVEEIISLDYPIKLSLESGEILNVNTNSELTTAINTYRDECEIEDVEDEEVITEADSLSTILASGKWVVSLLDSAGVDYTAVLSAYSIEFLEAEQMLLSNGEKDIAGEWETYSEDITTILIIELETEESPFGNYNHEWVLQSIDSTSLKLEADMEDYLLKLNLEKQQ</sequence>
<accession>A0AA49GIU6</accession>
<name>A0AA49GIU6_9BACT</name>
<evidence type="ECO:0000313" key="1">
    <source>
        <dbReference type="EMBL" id="WKK80688.2"/>
    </source>
</evidence>
<dbReference type="AlphaFoldDB" id="A0AA49GIU6"/>
<gene>
    <name evidence="1" type="ORF">QYS47_26920</name>
</gene>
<dbReference type="Proteomes" id="UP001232019">
    <property type="component" value="Chromosome"/>
</dbReference>
<dbReference type="EMBL" id="CP129968">
    <property type="protein sequence ID" value="WKK80688.2"/>
    <property type="molecule type" value="Genomic_DNA"/>
</dbReference>
<reference evidence="1" key="1">
    <citation type="submission" date="2023-08" db="EMBL/GenBank/DDBJ databases">
        <title>Comparative genomics and taxonomic characterization of three novel marine species of genus Marivirga.</title>
        <authorList>
            <person name="Muhammad N."/>
            <person name="Kim S.-G."/>
        </authorList>
    </citation>
    <scope>NUCLEOTIDE SEQUENCE</scope>
    <source>
        <strain evidence="1">BKB1-2</strain>
    </source>
</reference>
<protein>
    <submittedName>
        <fullName evidence="1">Uncharacterized protein</fullName>
    </submittedName>
</protein>
<dbReference type="KEGG" id="marp:QYS47_26920"/>
<proteinExistence type="predicted"/>